<evidence type="ECO:0000256" key="2">
    <source>
        <dbReference type="ARBA" id="ARBA00023118"/>
    </source>
</evidence>
<comment type="caution">
    <text evidence="6">The sequence shown here is derived from an EMBL/GenBank/DDBJ whole genome shotgun (WGS) entry which is preliminary data.</text>
</comment>
<dbReference type="InterPro" id="IPR046876">
    <property type="entry name" value="Prok_STING"/>
</dbReference>
<reference evidence="6 7" key="1">
    <citation type="submission" date="2017-11" db="EMBL/GenBank/DDBJ databases">
        <title>Rhodohalobacter 15182 sp. nov., isolated from a salt lake.</title>
        <authorList>
            <person name="Han S."/>
        </authorList>
    </citation>
    <scope>NUCLEOTIDE SEQUENCE [LARGE SCALE GENOMIC DNA]</scope>
    <source>
        <strain evidence="6 7">15182</strain>
    </source>
</reference>
<dbReference type="AlphaFoldDB" id="A0A2N0VI44"/>
<dbReference type="Proteomes" id="UP000233398">
    <property type="component" value="Unassembled WGS sequence"/>
</dbReference>
<keyword evidence="4" id="KW-0812">Transmembrane</keyword>
<keyword evidence="4" id="KW-1133">Transmembrane helix</keyword>
<evidence type="ECO:0000313" key="6">
    <source>
        <dbReference type="EMBL" id="PKD43861.1"/>
    </source>
</evidence>
<name>A0A2N0VI44_9BACT</name>
<accession>A0A2N0VI44</accession>
<dbReference type="EMBL" id="PISP01000002">
    <property type="protein sequence ID" value="PKD43861.1"/>
    <property type="molecule type" value="Genomic_DNA"/>
</dbReference>
<dbReference type="GO" id="GO:0051607">
    <property type="term" value="P:defense response to virus"/>
    <property type="evidence" value="ECO:0007669"/>
    <property type="project" value="UniProtKB-KW"/>
</dbReference>
<keyword evidence="2" id="KW-0051">Antiviral defense</keyword>
<keyword evidence="1" id="KW-0547">Nucleotide-binding</keyword>
<feature type="transmembrane region" description="Helical" evidence="4">
    <location>
        <begin position="33"/>
        <end position="52"/>
    </location>
</feature>
<gene>
    <name evidence="6" type="ORF">CWD77_09925</name>
</gene>
<sequence length="218" mass="25189">MKWKEFLSLVDFGISLMPSLVSIIGTLPYFERPWIPVIIGLTVLFGLIALFMHSNLSKKEKALAEILATGYFINFLEPLARNISKRTEVHFRGEAQNARKIFGLEQIEITVYLPMNSESLVQISEVLNNQKAYQNIDIINAKDGTPFWVRAAVNGNKLKIADFPRTLFSLPRFVKINLGHSKPKKIKQYYESFVEELQDLLEDNRQDYILRKVKLERI</sequence>
<evidence type="ECO:0000256" key="4">
    <source>
        <dbReference type="SAM" id="Phobius"/>
    </source>
</evidence>
<evidence type="ECO:0000256" key="3">
    <source>
        <dbReference type="ARBA" id="ARBA00034315"/>
    </source>
</evidence>
<comment type="similarity">
    <text evidence="3">In the C-terminal section; belongs to the bacterial STING family.</text>
</comment>
<dbReference type="GO" id="GO:0000166">
    <property type="term" value="F:nucleotide binding"/>
    <property type="evidence" value="ECO:0007669"/>
    <property type="project" value="UniProtKB-KW"/>
</dbReference>
<evidence type="ECO:0000259" key="5">
    <source>
        <dbReference type="Pfam" id="PF20300"/>
    </source>
</evidence>
<evidence type="ECO:0000256" key="1">
    <source>
        <dbReference type="ARBA" id="ARBA00022741"/>
    </source>
</evidence>
<feature type="transmembrane region" description="Helical" evidence="4">
    <location>
        <begin position="7"/>
        <end position="27"/>
    </location>
</feature>
<protein>
    <recommendedName>
        <fullName evidence="5">Prokaryotic STING domain-containing protein</fullName>
    </recommendedName>
</protein>
<keyword evidence="7" id="KW-1185">Reference proteome</keyword>
<dbReference type="RefSeq" id="WP_101073400.1">
    <property type="nucleotide sequence ID" value="NZ_PISP01000002.1"/>
</dbReference>
<keyword evidence="4" id="KW-0472">Membrane</keyword>
<dbReference type="OrthoDB" id="1417566at2"/>
<feature type="domain" description="Prokaryotic STING" evidence="5">
    <location>
        <begin position="64"/>
        <end position="197"/>
    </location>
</feature>
<proteinExistence type="inferred from homology"/>
<organism evidence="6 7">
    <name type="scientific">Rhodohalobacter barkolensis</name>
    <dbReference type="NCBI Taxonomy" id="2053187"/>
    <lineage>
        <taxon>Bacteria</taxon>
        <taxon>Pseudomonadati</taxon>
        <taxon>Balneolota</taxon>
        <taxon>Balneolia</taxon>
        <taxon>Balneolales</taxon>
        <taxon>Balneolaceae</taxon>
        <taxon>Rhodohalobacter</taxon>
    </lineage>
</organism>
<evidence type="ECO:0000313" key="7">
    <source>
        <dbReference type="Proteomes" id="UP000233398"/>
    </source>
</evidence>
<dbReference type="Pfam" id="PF20300">
    <property type="entry name" value="prok_STING"/>
    <property type="match status" value="1"/>
</dbReference>